<evidence type="ECO:0000313" key="2">
    <source>
        <dbReference type="Proteomes" id="UP001153678"/>
    </source>
</evidence>
<keyword evidence="2" id="KW-1185">Reference proteome</keyword>
<dbReference type="Proteomes" id="UP001153678">
    <property type="component" value="Unassembled WGS sequence"/>
</dbReference>
<protein>
    <submittedName>
        <fullName evidence="1">19831_t:CDS:1</fullName>
    </submittedName>
</protein>
<dbReference type="OrthoDB" id="2384231at2759"/>
<proteinExistence type="predicted"/>
<evidence type="ECO:0000313" key="1">
    <source>
        <dbReference type="EMBL" id="CAI2173212.1"/>
    </source>
</evidence>
<dbReference type="EMBL" id="CAMKVN010001034">
    <property type="protein sequence ID" value="CAI2173212.1"/>
    <property type="molecule type" value="Genomic_DNA"/>
</dbReference>
<sequence length="54" mass="6140">MALIKQIRVQAGCASFPQQAPSNLNEIPDVSRCYEISVPKKGQLEVDEHYLFNY</sequence>
<gene>
    <name evidence="1" type="ORF">FWILDA_LOCUS5972</name>
</gene>
<accession>A0A9W4SM18</accession>
<organism evidence="1 2">
    <name type="scientific">Funneliformis geosporum</name>
    <dbReference type="NCBI Taxonomy" id="1117311"/>
    <lineage>
        <taxon>Eukaryota</taxon>
        <taxon>Fungi</taxon>
        <taxon>Fungi incertae sedis</taxon>
        <taxon>Mucoromycota</taxon>
        <taxon>Glomeromycotina</taxon>
        <taxon>Glomeromycetes</taxon>
        <taxon>Glomerales</taxon>
        <taxon>Glomeraceae</taxon>
        <taxon>Funneliformis</taxon>
    </lineage>
</organism>
<comment type="caution">
    <text evidence="1">The sequence shown here is derived from an EMBL/GenBank/DDBJ whole genome shotgun (WGS) entry which is preliminary data.</text>
</comment>
<reference evidence="1" key="1">
    <citation type="submission" date="2022-08" db="EMBL/GenBank/DDBJ databases">
        <authorList>
            <person name="Kallberg Y."/>
            <person name="Tangrot J."/>
            <person name="Rosling A."/>
        </authorList>
    </citation>
    <scope>NUCLEOTIDE SEQUENCE</scope>
    <source>
        <strain evidence="1">Wild A</strain>
    </source>
</reference>
<dbReference type="AlphaFoldDB" id="A0A9W4SM18"/>
<name>A0A9W4SM18_9GLOM</name>